<organism evidence="5 6">
    <name type="scientific">Streptosporangium becharense</name>
    <dbReference type="NCBI Taxonomy" id="1816182"/>
    <lineage>
        <taxon>Bacteria</taxon>
        <taxon>Bacillati</taxon>
        <taxon>Actinomycetota</taxon>
        <taxon>Actinomycetes</taxon>
        <taxon>Streptosporangiales</taxon>
        <taxon>Streptosporangiaceae</taxon>
        <taxon>Streptosporangium</taxon>
    </lineage>
</organism>
<dbReference type="SMART" id="SM00418">
    <property type="entry name" value="HTH_ARSR"/>
    <property type="match status" value="1"/>
</dbReference>
<keyword evidence="3" id="KW-0804">Transcription</keyword>
<dbReference type="RefSeq" id="WP_311734215.1">
    <property type="nucleotide sequence ID" value="NZ_JACHMP010000001.1"/>
</dbReference>
<dbReference type="PANTHER" id="PTHR33154">
    <property type="entry name" value="TRANSCRIPTIONAL REGULATOR, ARSR FAMILY"/>
    <property type="match status" value="1"/>
</dbReference>
<dbReference type="InterPro" id="IPR036388">
    <property type="entry name" value="WH-like_DNA-bd_sf"/>
</dbReference>
<accession>A0A7W9IAM8</accession>
<keyword evidence="2" id="KW-0238">DNA-binding</keyword>
<protein>
    <submittedName>
        <fullName evidence="5">ArsR family transcriptional regulator</fullName>
    </submittedName>
</protein>
<dbReference type="InterPro" id="IPR011991">
    <property type="entry name" value="ArsR-like_HTH"/>
</dbReference>
<evidence type="ECO:0000256" key="1">
    <source>
        <dbReference type="ARBA" id="ARBA00023015"/>
    </source>
</evidence>
<evidence type="ECO:0000313" key="5">
    <source>
        <dbReference type="EMBL" id="MBB5817232.1"/>
    </source>
</evidence>
<dbReference type="GO" id="GO:0003677">
    <property type="term" value="F:DNA binding"/>
    <property type="evidence" value="ECO:0007669"/>
    <property type="project" value="UniProtKB-KW"/>
</dbReference>
<dbReference type="EMBL" id="JACHMP010000001">
    <property type="protein sequence ID" value="MBB5817232.1"/>
    <property type="molecule type" value="Genomic_DNA"/>
</dbReference>
<dbReference type="Pfam" id="PF01022">
    <property type="entry name" value="HTH_5"/>
    <property type="match status" value="1"/>
</dbReference>
<dbReference type="AlphaFoldDB" id="A0A7W9IAM8"/>
<keyword evidence="6" id="KW-1185">Reference proteome</keyword>
<dbReference type="PROSITE" id="PS50987">
    <property type="entry name" value="HTH_ARSR_2"/>
    <property type="match status" value="1"/>
</dbReference>
<dbReference type="Proteomes" id="UP000540685">
    <property type="component" value="Unassembled WGS sequence"/>
</dbReference>
<evidence type="ECO:0000256" key="2">
    <source>
        <dbReference type="ARBA" id="ARBA00023125"/>
    </source>
</evidence>
<dbReference type="InterPro" id="IPR036390">
    <property type="entry name" value="WH_DNA-bd_sf"/>
</dbReference>
<dbReference type="PANTHER" id="PTHR33154:SF33">
    <property type="entry name" value="TRANSCRIPTIONAL REPRESSOR SDPR"/>
    <property type="match status" value="1"/>
</dbReference>
<feature type="domain" description="HTH arsR-type" evidence="4">
    <location>
        <begin position="1"/>
        <end position="105"/>
    </location>
</feature>
<gene>
    <name evidence="5" type="ORF">F4562_000294</name>
</gene>
<keyword evidence="1" id="KW-0805">Transcription regulation</keyword>
<dbReference type="Gene3D" id="1.10.10.10">
    <property type="entry name" value="Winged helix-like DNA-binding domain superfamily/Winged helix DNA-binding domain"/>
    <property type="match status" value="1"/>
</dbReference>
<comment type="caution">
    <text evidence="5">The sequence shown here is derived from an EMBL/GenBank/DDBJ whole genome shotgun (WGS) entry which is preliminary data.</text>
</comment>
<evidence type="ECO:0000259" key="4">
    <source>
        <dbReference type="PROSITE" id="PS50987"/>
    </source>
</evidence>
<reference evidence="5 6" key="1">
    <citation type="submission" date="2020-08" db="EMBL/GenBank/DDBJ databases">
        <title>Sequencing the genomes of 1000 actinobacteria strains.</title>
        <authorList>
            <person name="Klenk H.-P."/>
        </authorList>
    </citation>
    <scope>NUCLEOTIDE SEQUENCE [LARGE SCALE GENOMIC DNA]</scope>
    <source>
        <strain evidence="5 6">DSM 46887</strain>
    </source>
</reference>
<dbReference type="SUPFAM" id="SSF46785">
    <property type="entry name" value="Winged helix' DNA-binding domain"/>
    <property type="match status" value="1"/>
</dbReference>
<dbReference type="GO" id="GO:0003700">
    <property type="term" value="F:DNA-binding transcription factor activity"/>
    <property type="evidence" value="ECO:0007669"/>
    <property type="project" value="InterPro"/>
</dbReference>
<name>A0A7W9IAM8_9ACTN</name>
<dbReference type="InterPro" id="IPR001845">
    <property type="entry name" value="HTH_ArsR_DNA-bd_dom"/>
</dbReference>
<evidence type="ECO:0000313" key="6">
    <source>
        <dbReference type="Proteomes" id="UP000540685"/>
    </source>
</evidence>
<dbReference type="CDD" id="cd00090">
    <property type="entry name" value="HTH_ARSR"/>
    <property type="match status" value="1"/>
</dbReference>
<evidence type="ECO:0000256" key="3">
    <source>
        <dbReference type="ARBA" id="ARBA00023163"/>
    </source>
</evidence>
<proteinExistence type="predicted"/>
<sequence length="105" mass="11742">MNPDEQWTAAALRALSNDARLDIMRWLKDPTAHFTPQSVGSFEVEGVCASTIQERLGLAQPTVSAHLRTLHQAGLVVRTKVGAWQFYKRDEQAVRRLLDTLAAEL</sequence>
<dbReference type="InterPro" id="IPR051081">
    <property type="entry name" value="HTH_MetalResp_TranReg"/>
</dbReference>